<proteinExistence type="predicted"/>
<feature type="transmembrane region" description="Helical" evidence="1">
    <location>
        <begin position="295"/>
        <end position="315"/>
    </location>
</feature>
<accession>A0ABV1BCJ1</accession>
<reference evidence="2 3" key="1">
    <citation type="submission" date="2024-03" db="EMBL/GenBank/DDBJ databases">
        <title>Human intestinal bacterial collection.</title>
        <authorList>
            <person name="Pauvert C."/>
            <person name="Hitch T.C.A."/>
            <person name="Clavel T."/>
        </authorList>
    </citation>
    <scope>NUCLEOTIDE SEQUENCE [LARGE SCALE GENOMIC DNA]</scope>
    <source>
        <strain evidence="2 3">CLA-JM-H16</strain>
    </source>
</reference>
<feature type="transmembrane region" description="Helical" evidence="1">
    <location>
        <begin position="265"/>
        <end position="286"/>
    </location>
</feature>
<dbReference type="EMBL" id="JBBMEJ010000001">
    <property type="protein sequence ID" value="MEQ2369426.1"/>
    <property type="molecule type" value="Genomic_DNA"/>
</dbReference>
<feature type="transmembrane region" description="Helical" evidence="1">
    <location>
        <begin position="66"/>
        <end position="87"/>
    </location>
</feature>
<dbReference type="Proteomes" id="UP001473063">
    <property type="component" value="Unassembled WGS sequence"/>
</dbReference>
<protein>
    <submittedName>
        <fullName evidence="2">ABC transporter permease</fullName>
    </submittedName>
</protein>
<feature type="transmembrane region" description="Helical" evidence="1">
    <location>
        <begin position="335"/>
        <end position="353"/>
    </location>
</feature>
<organism evidence="2 3">
    <name type="scientific">Blautia aquisgranensis</name>
    <dbReference type="NCBI Taxonomy" id="3133153"/>
    <lineage>
        <taxon>Bacteria</taxon>
        <taxon>Bacillati</taxon>
        <taxon>Bacillota</taxon>
        <taxon>Clostridia</taxon>
        <taxon>Lachnospirales</taxon>
        <taxon>Lachnospiraceae</taxon>
        <taxon>Blautia</taxon>
    </lineage>
</organism>
<evidence type="ECO:0000313" key="2">
    <source>
        <dbReference type="EMBL" id="MEQ2369426.1"/>
    </source>
</evidence>
<feature type="transmembrane region" description="Helical" evidence="1">
    <location>
        <begin position="6"/>
        <end position="27"/>
    </location>
</feature>
<keyword evidence="3" id="KW-1185">Reference proteome</keyword>
<evidence type="ECO:0000313" key="3">
    <source>
        <dbReference type="Proteomes" id="UP001473063"/>
    </source>
</evidence>
<keyword evidence="1" id="KW-0472">Membrane</keyword>
<feature type="transmembrane region" description="Helical" evidence="1">
    <location>
        <begin position="142"/>
        <end position="167"/>
    </location>
</feature>
<dbReference type="Pfam" id="PF06541">
    <property type="entry name" value="ABC_trans_CmpB"/>
    <property type="match status" value="2"/>
</dbReference>
<dbReference type="RefSeq" id="WP_178644422.1">
    <property type="nucleotide sequence ID" value="NZ_JBBMEJ010000001.1"/>
</dbReference>
<gene>
    <name evidence="2" type="ORF">WMO28_00445</name>
</gene>
<dbReference type="InterPro" id="IPR010540">
    <property type="entry name" value="CmpB_TMEM229"/>
</dbReference>
<sequence>MRVFSGYELLWLFFLYSFLGWILETVTATLRQRKFSNRGLVNGPFCVMYGITAVLISVGLQELTGFWLFLFSMVYATVIEWIGGHLIEKAFKERWWDYSDVKWNLDGYICFPASFLWGILGFVSVTWGNALTWKLLSFLPTLLMHILLLVLMAVMAIDITASFLLLIKKGPNLEQWAAANEQLDKVSDHLSFLITQWIEKRIRKAYPKVKKVRKAEKSAEEGVFAEGCGFYKLMLLFIIGAFLGDIVETIFCRVTMGYWMSRSSLVWGPFSIVWGLALALVTLLLYKYKDHSDSFLFMMGTLLGGGYEYLCSVFTEIFFGKVFWDYSELPFNLGGRINLLYCFFWGIAAVIWFKKVYPVLSAWIEKIPVLPGKIITWMLTVFMFVNIIVSSMALVRYDQRAKGIETENTVLEWVDTHFDDDRMKQIYPKAKATD</sequence>
<feature type="transmembrane region" description="Helical" evidence="1">
    <location>
        <begin position="39"/>
        <end position="60"/>
    </location>
</feature>
<keyword evidence="1" id="KW-0812">Transmembrane</keyword>
<comment type="caution">
    <text evidence="2">The sequence shown here is derived from an EMBL/GenBank/DDBJ whole genome shotgun (WGS) entry which is preliminary data.</text>
</comment>
<keyword evidence="1" id="KW-1133">Transmembrane helix</keyword>
<feature type="transmembrane region" description="Helical" evidence="1">
    <location>
        <begin position="108"/>
        <end position="130"/>
    </location>
</feature>
<name>A0ABV1BCJ1_9FIRM</name>
<evidence type="ECO:0000256" key="1">
    <source>
        <dbReference type="SAM" id="Phobius"/>
    </source>
</evidence>
<feature type="transmembrane region" description="Helical" evidence="1">
    <location>
        <begin position="374"/>
        <end position="395"/>
    </location>
</feature>